<gene>
    <name evidence="1" type="ordered locus">ELI_0823</name>
</gene>
<dbReference type="AlphaFoldDB" id="E3GJK2"/>
<dbReference type="KEGG" id="elm:ELI_0823"/>
<sequence length="54" mass="6129">MQTAFPADNHSDSHAAPPAQLVLQVALLYHFNIREVLKKSREVTFRYALISEFG</sequence>
<evidence type="ECO:0000313" key="2">
    <source>
        <dbReference type="Proteomes" id="UP000006873"/>
    </source>
</evidence>
<reference evidence="1 2" key="2">
    <citation type="journal article" date="2011" name="J. Bacteriol.">
        <title>Complete genome sequence of a carbon monoxide-utilizing acetogen, Eubacterium limosum KIST612.</title>
        <authorList>
            <person name="Roh H."/>
            <person name="Ko H.J."/>
            <person name="Kim D."/>
            <person name="Choi D.G."/>
            <person name="Park S."/>
            <person name="Kim S."/>
            <person name="Chang I.S."/>
            <person name="Choi I.G."/>
        </authorList>
    </citation>
    <scope>NUCLEOTIDE SEQUENCE [LARGE SCALE GENOMIC DNA]</scope>
    <source>
        <strain evidence="1 2">KIST612</strain>
    </source>
</reference>
<dbReference type="Proteomes" id="UP000006873">
    <property type="component" value="Chromosome"/>
</dbReference>
<protein>
    <submittedName>
        <fullName evidence="1">Uncharacterized protein</fullName>
    </submittedName>
</protein>
<evidence type="ECO:0000313" key="1">
    <source>
        <dbReference type="EMBL" id="ADO35837.1"/>
    </source>
</evidence>
<organism evidence="1 2">
    <name type="scientific">Eubacterium callanderi</name>
    <dbReference type="NCBI Taxonomy" id="53442"/>
    <lineage>
        <taxon>Bacteria</taxon>
        <taxon>Bacillati</taxon>
        <taxon>Bacillota</taxon>
        <taxon>Clostridia</taxon>
        <taxon>Eubacteriales</taxon>
        <taxon>Eubacteriaceae</taxon>
        <taxon>Eubacterium</taxon>
    </lineage>
</organism>
<keyword evidence="2" id="KW-1185">Reference proteome</keyword>
<dbReference type="EMBL" id="CP002273">
    <property type="protein sequence ID" value="ADO35837.1"/>
    <property type="molecule type" value="Genomic_DNA"/>
</dbReference>
<dbReference type="HOGENOM" id="CLU_3043498_0_0_9"/>
<name>E3GJK2_9FIRM</name>
<accession>E3GJK2</accession>
<proteinExistence type="predicted"/>
<reference key="1">
    <citation type="submission" date="2010-09" db="EMBL/GenBank/DDBJ databases">
        <authorList>
            <person name="Roh H."/>
            <person name="Ko H.-J."/>
            <person name="Kim D."/>
            <person name="Choi D.G."/>
            <person name="Park S."/>
            <person name="Kim S."/>
            <person name="Kim K.H."/>
            <person name="Chang I.S."/>
            <person name="Choi I.-G."/>
        </authorList>
    </citation>
    <scope>NUCLEOTIDE SEQUENCE</scope>
    <source>
        <strain>KIST612</strain>
    </source>
</reference>